<sequence>MPDHSRQTGPNTVSPARMYDYMLGGTHNYPVDRAAAEAGFAYDPDVVKIARAARRFLIESVRHISQQGVRNFLDIGSGLPTQENVHEVAQAVNPDAKVVYADNDDSVLPEAEAVIVGDPNTVYIEADVRDPDGILGHPKVKQHLDPDQP</sequence>
<dbReference type="Pfam" id="PF04672">
    <property type="entry name" value="Methyltransf_19"/>
    <property type="match status" value="1"/>
</dbReference>
<dbReference type="Gene3D" id="3.40.50.150">
    <property type="entry name" value="Vaccinia Virus protein VP39"/>
    <property type="match status" value="1"/>
</dbReference>
<comment type="caution">
    <text evidence="1">The sequence shown here is derived from an EMBL/GenBank/DDBJ whole genome shotgun (WGS) entry which is preliminary data.</text>
</comment>
<dbReference type="InterPro" id="IPR029063">
    <property type="entry name" value="SAM-dependent_MTases_sf"/>
</dbReference>
<dbReference type="SUPFAM" id="SSF53335">
    <property type="entry name" value="S-adenosyl-L-methionine-dependent methyltransferases"/>
    <property type="match status" value="1"/>
</dbReference>
<keyword evidence="1" id="KW-0808">Transferase</keyword>
<evidence type="ECO:0000313" key="2">
    <source>
        <dbReference type="Proteomes" id="UP001317259"/>
    </source>
</evidence>
<dbReference type="RefSeq" id="WP_247815870.1">
    <property type="nucleotide sequence ID" value="NZ_JAKRKC020000011.1"/>
</dbReference>
<dbReference type="EMBL" id="JAKRKC020000011">
    <property type="protein sequence ID" value="MCK2222101.1"/>
    <property type="molecule type" value="Genomic_DNA"/>
</dbReference>
<keyword evidence="1" id="KW-0614">Plasmid</keyword>
<feature type="non-terminal residue" evidence="1">
    <location>
        <position position="149"/>
    </location>
</feature>
<proteinExistence type="predicted"/>
<protein>
    <submittedName>
        <fullName evidence="1">SAM-dependent methyltransferase</fullName>
    </submittedName>
</protein>
<evidence type="ECO:0000313" key="1">
    <source>
        <dbReference type="EMBL" id="MCK2222101.1"/>
    </source>
</evidence>
<reference evidence="1 2" key="1">
    <citation type="submission" date="2022-04" db="EMBL/GenBank/DDBJ databases">
        <title>Genome draft of Actinomadura sp. ATCC 31491.</title>
        <authorList>
            <person name="Shi X."/>
            <person name="Du Y."/>
        </authorList>
    </citation>
    <scope>NUCLEOTIDE SEQUENCE [LARGE SCALE GENOMIC DNA]</scope>
    <source>
        <strain evidence="1 2">ATCC 31491</strain>
        <plasmid evidence="1">unnamed8</plasmid>
    </source>
</reference>
<accession>A0ABT0GBV5</accession>
<name>A0ABT0GBV5_9ACTN</name>
<geneLocation type="plasmid" evidence="1">
    <name>unnamed8</name>
</geneLocation>
<organism evidence="1 2">
    <name type="scientific">Actinomadura luzonensis</name>
    <dbReference type="NCBI Taxonomy" id="2805427"/>
    <lineage>
        <taxon>Bacteria</taxon>
        <taxon>Bacillati</taxon>
        <taxon>Actinomycetota</taxon>
        <taxon>Actinomycetes</taxon>
        <taxon>Streptosporangiales</taxon>
        <taxon>Thermomonosporaceae</taxon>
        <taxon>Actinomadura</taxon>
    </lineage>
</organism>
<dbReference type="Proteomes" id="UP001317259">
    <property type="component" value="Unassembled WGS sequence"/>
</dbReference>
<dbReference type="GO" id="GO:0008168">
    <property type="term" value="F:methyltransferase activity"/>
    <property type="evidence" value="ECO:0007669"/>
    <property type="project" value="UniProtKB-KW"/>
</dbReference>
<keyword evidence="2" id="KW-1185">Reference proteome</keyword>
<dbReference type="InterPro" id="IPR006764">
    <property type="entry name" value="SAM_dep_MeTrfase_SAV2177_type"/>
</dbReference>
<gene>
    <name evidence="1" type="ORF">MF672_051115</name>
</gene>
<dbReference type="GO" id="GO:0032259">
    <property type="term" value="P:methylation"/>
    <property type="evidence" value="ECO:0007669"/>
    <property type="project" value="UniProtKB-KW"/>
</dbReference>
<keyword evidence="1" id="KW-0489">Methyltransferase</keyword>